<keyword evidence="1" id="KW-0472">Membrane</keyword>
<protein>
    <submittedName>
        <fullName evidence="2">Uncharacterized protein</fullName>
    </submittedName>
</protein>
<accession>A0A1I6PGV9</accession>
<dbReference type="RefSeq" id="WP_090223430.1">
    <property type="nucleotide sequence ID" value="NZ_FOZP01000002.1"/>
</dbReference>
<proteinExistence type="predicted"/>
<feature type="transmembrane region" description="Helical" evidence="1">
    <location>
        <begin position="52"/>
        <end position="69"/>
    </location>
</feature>
<keyword evidence="1" id="KW-1133">Transmembrane helix</keyword>
<organism evidence="2 3">
    <name type="scientific">Lutibacter maritimus</name>
    <dbReference type="NCBI Taxonomy" id="593133"/>
    <lineage>
        <taxon>Bacteria</taxon>
        <taxon>Pseudomonadati</taxon>
        <taxon>Bacteroidota</taxon>
        <taxon>Flavobacteriia</taxon>
        <taxon>Flavobacteriales</taxon>
        <taxon>Flavobacteriaceae</taxon>
        <taxon>Lutibacter</taxon>
    </lineage>
</organism>
<reference evidence="3" key="1">
    <citation type="submission" date="2016-10" db="EMBL/GenBank/DDBJ databases">
        <authorList>
            <person name="Varghese N."/>
            <person name="Submissions S."/>
        </authorList>
    </citation>
    <scope>NUCLEOTIDE SEQUENCE [LARGE SCALE GENOMIC DNA]</scope>
    <source>
        <strain evidence="3">DSM 24450</strain>
    </source>
</reference>
<name>A0A1I6PGV9_9FLAO</name>
<dbReference type="OrthoDB" id="1360310at2"/>
<keyword evidence="1" id="KW-0812">Transmembrane</keyword>
<keyword evidence="3" id="KW-1185">Reference proteome</keyword>
<evidence type="ECO:0000313" key="3">
    <source>
        <dbReference type="Proteomes" id="UP000199312"/>
    </source>
</evidence>
<gene>
    <name evidence="2" type="ORF">SAMN04488006_1018</name>
</gene>
<sequence length="150" mass="17507">MNLKDKNINKKHSKELGFKTPDDYFLKSKNEILSKISTKKELKLTTFYKNKITWFAAAGFALFFAFTLYKQYKTPKDFDMNQIVLDTLNIQKNGNLLTDSFHQDDILIASLFVNDANVDSFLTNNFIDNVLADEYLDEYIVDELMTDELF</sequence>
<dbReference type="AlphaFoldDB" id="A0A1I6PGV9"/>
<evidence type="ECO:0000256" key="1">
    <source>
        <dbReference type="SAM" id="Phobius"/>
    </source>
</evidence>
<dbReference type="Proteomes" id="UP000199312">
    <property type="component" value="Unassembled WGS sequence"/>
</dbReference>
<dbReference type="EMBL" id="FOZP01000002">
    <property type="protein sequence ID" value="SFS39403.1"/>
    <property type="molecule type" value="Genomic_DNA"/>
</dbReference>
<dbReference type="STRING" id="593133.SAMN04488006_1018"/>
<evidence type="ECO:0000313" key="2">
    <source>
        <dbReference type="EMBL" id="SFS39403.1"/>
    </source>
</evidence>